<dbReference type="AlphaFoldDB" id="H2C3A6"/>
<evidence type="ECO:0000313" key="2">
    <source>
        <dbReference type="Proteomes" id="UP000003980"/>
    </source>
</evidence>
<gene>
    <name evidence="1" type="ORF">MetMK1DRAFT_00012300</name>
</gene>
<dbReference type="HOGENOM" id="CLU_2930275_0_0_2"/>
<dbReference type="STRING" id="671065.MetMK1DRAFT_00012300"/>
<accession>H2C3A6</accession>
<dbReference type="EMBL" id="JH597761">
    <property type="protein sequence ID" value="EHP70727.1"/>
    <property type="molecule type" value="Genomic_DNA"/>
</dbReference>
<dbReference type="eggNOG" id="arCOG00679">
    <property type="taxonomic scope" value="Archaea"/>
</dbReference>
<proteinExistence type="predicted"/>
<evidence type="ECO:0000313" key="1">
    <source>
        <dbReference type="EMBL" id="EHP70727.1"/>
    </source>
</evidence>
<reference evidence="1 2" key="1">
    <citation type="submission" date="2012-01" db="EMBL/GenBank/DDBJ databases">
        <title>Improved High-Quality Draft sequence of Metallosphaera yellowstonensis MK1.</title>
        <authorList>
            <consortium name="US DOE Joint Genome Institute"/>
            <person name="Lucas S."/>
            <person name="Han J."/>
            <person name="Cheng J.-F."/>
            <person name="Goodwin L."/>
            <person name="Pitluck S."/>
            <person name="Peters L."/>
            <person name="Teshima H."/>
            <person name="Detter J.C."/>
            <person name="Han C."/>
            <person name="Tapia R."/>
            <person name="Land M."/>
            <person name="Hauser L."/>
            <person name="Kyrpides N."/>
            <person name="Kozubal M."/>
            <person name="Macur R.E."/>
            <person name="Jay Z."/>
            <person name="Inskeep W."/>
            <person name="Woyke T."/>
        </authorList>
    </citation>
    <scope>NUCLEOTIDE SEQUENCE [LARGE SCALE GENOMIC DNA]</scope>
    <source>
        <strain evidence="1 2">MK1</strain>
    </source>
</reference>
<organism evidence="1 2">
    <name type="scientific">Metallosphaera yellowstonensis MK1</name>
    <dbReference type="NCBI Taxonomy" id="671065"/>
    <lineage>
        <taxon>Archaea</taxon>
        <taxon>Thermoproteota</taxon>
        <taxon>Thermoprotei</taxon>
        <taxon>Sulfolobales</taxon>
        <taxon>Sulfolobaceae</taxon>
        <taxon>Metallosphaera</taxon>
    </lineage>
</organism>
<protein>
    <recommendedName>
        <fullName evidence="3">Transposase</fullName>
    </recommendedName>
</protein>
<sequence>MPRKLRRRSFTPKEEYVYLTHSIKNDKEEESRVLLENYKVLLQDALDRLWDGVQVKRKEG</sequence>
<keyword evidence="2" id="KW-1185">Reference proteome</keyword>
<name>H2C3A6_9CREN</name>
<evidence type="ECO:0008006" key="3">
    <source>
        <dbReference type="Google" id="ProtNLM"/>
    </source>
</evidence>
<dbReference type="Proteomes" id="UP000003980">
    <property type="component" value="Unassembled WGS sequence"/>
</dbReference>